<evidence type="ECO:0000256" key="1">
    <source>
        <dbReference type="ARBA" id="ARBA00004651"/>
    </source>
</evidence>
<evidence type="ECO:0000256" key="4">
    <source>
        <dbReference type="ARBA" id="ARBA00022475"/>
    </source>
</evidence>
<dbReference type="InterPro" id="IPR052180">
    <property type="entry name" value="NhaC_Na-H+_Antiporter"/>
</dbReference>
<keyword evidence="5 9" id="KW-0812">Transmembrane</keyword>
<keyword evidence="4" id="KW-1003">Cell membrane</keyword>
<dbReference type="GO" id="GO:0015297">
    <property type="term" value="F:antiporter activity"/>
    <property type="evidence" value="ECO:0007669"/>
    <property type="project" value="UniProtKB-KW"/>
</dbReference>
<evidence type="ECO:0000256" key="2">
    <source>
        <dbReference type="ARBA" id="ARBA00022448"/>
    </source>
</evidence>
<feature type="domain" description="Na+/H+ antiporter NhaC-like C-terminal" evidence="10">
    <location>
        <begin position="52"/>
        <end position="255"/>
    </location>
</feature>
<keyword evidence="7 9" id="KW-0472">Membrane</keyword>
<evidence type="ECO:0000256" key="8">
    <source>
        <dbReference type="ARBA" id="ARBA00038435"/>
    </source>
</evidence>
<gene>
    <name evidence="11" type="ORF">SDC9_61138</name>
</gene>
<evidence type="ECO:0000256" key="9">
    <source>
        <dbReference type="SAM" id="Phobius"/>
    </source>
</evidence>
<feature type="domain" description="Na+/H+ antiporter NhaC-like C-terminal" evidence="10">
    <location>
        <begin position="279"/>
        <end position="470"/>
    </location>
</feature>
<dbReference type="InterPro" id="IPR018461">
    <property type="entry name" value="Na/H_Antiport_NhaC-like_C"/>
</dbReference>
<feature type="transmembrane region" description="Helical" evidence="9">
    <location>
        <begin position="120"/>
        <end position="143"/>
    </location>
</feature>
<reference evidence="11" key="1">
    <citation type="submission" date="2019-08" db="EMBL/GenBank/DDBJ databases">
        <authorList>
            <person name="Kucharzyk K."/>
            <person name="Murdoch R.W."/>
            <person name="Higgins S."/>
            <person name="Loffler F."/>
        </authorList>
    </citation>
    <scope>NUCLEOTIDE SEQUENCE</scope>
</reference>
<feature type="transmembrane region" description="Helical" evidence="9">
    <location>
        <begin position="240"/>
        <end position="258"/>
    </location>
</feature>
<sequence>MVARFGCQKTTTKEKHHCAYSIGPPYRRWIVENAKRKGKIMDNGNKKGNFIGLLPLIIFIALYIISTAITGDAGTMPLNVGILIAIIFAFIFCRKKCKADGLKFDDMVTSFCKGGGDDTLILMFFIFLEAGIFYCVAGGMGAVASVSNLGLKLLPANMVLPGLFLIGCVLSFSMGTSMGTVTALMPIGIDIAAKTGMSLPLVCGIVVSGAMFGDNLSFISDTTIAATRTQEVQMKDKFKANFLMVLPAVIITFVLCIFQSSAASLDKSTLTWNLVQLLPYVLVIVLSLMGVHVILAMGAAIVAGLVIGIAQGSFTLVTALATVGDGIKCMEDTAAIAVMVGGLVALMSYLGGIDWLLNKLTKRVKSSRGAELSIAALVTLLDLATTNNTISIITAGPIAKDISDEFSVSRVRTASILDLFSSAGNGVCPWAGQILAAAGLAGVSTLSIVPFCWYSILMFVFGIFFILIGWPKGLSSNNAKNAEKAAK</sequence>
<dbReference type="EMBL" id="VSSQ01002336">
    <property type="protein sequence ID" value="MPM14774.1"/>
    <property type="molecule type" value="Genomic_DNA"/>
</dbReference>
<feature type="transmembrane region" description="Helical" evidence="9">
    <location>
        <begin position="448"/>
        <end position="470"/>
    </location>
</feature>
<evidence type="ECO:0000256" key="6">
    <source>
        <dbReference type="ARBA" id="ARBA00022989"/>
    </source>
</evidence>
<feature type="transmembrane region" description="Helical" evidence="9">
    <location>
        <begin position="163"/>
        <end position="187"/>
    </location>
</feature>
<dbReference type="AlphaFoldDB" id="A0A644XL10"/>
<evidence type="ECO:0000313" key="11">
    <source>
        <dbReference type="EMBL" id="MPM14774.1"/>
    </source>
</evidence>
<keyword evidence="6 9" id="KW-1133">Transmembrane helix</keyword>
<accession>A0A644XL10</accession>
<comment type="similarity">
    <text evidence="8">Belongs to the NhaC Na(+)/H(+) (TC 2.A.35) antiporter family.</text>
</comment>
<feature type="transmembrane region" description="Helical" evidence="9">
    <location>
        <begin position="50"/>
        <end position="70"/>
    </location>
</feature>
<dbReference type="Pfam" id="PF03553">
    <property type="entry name" value="Na_H_antiporter"/>
    <property type="match status" value="2"/>
</dbReference>
<comment type="caution">
    <text evidence="11">The sequence shown here is derived from an EMBL/GenBank/DDBJ whole genome shotgun (WGS) entry which is preliminary data.</text>
</comment>
<evidence type="ECO:0000259" key="10">
    <source>
        <dbReference type="Pfam" id="PF03553"/>
    </source>
</evidence>
<protein>
    <recommendedName>
        <fullName evidence="10">Na+/H+ antiporter NhaC-like C-terminal domain-containing protein</fullName>
    </recommendedName>
</protein>
<keyword evidence="3" id="KW-0050">Antiport</keyword>
<organism evidence="11">
    <name type="scientific">bioreactor metagenome</name>
    <dbReference type="NCBI Taxonomy" id="1076179"/>
    <lineage>
        <taxon>unclassified sequences</taxon>
        <taxon>metagenomes</taxon>
        <taxon>ecological metagenomes</taxon>
    </lineage>
</organism>
<dbReference type="PANTHER" id="PTHR33451">
    <property type="entry name" value="MALATE-2H(+)/NA(+)-LACTATE ANTIPORTER"/>
    <property type="match status" value="1"/>
</dbReference>
<evidence type="ECO:0000256" key="7">
    <source>
        <dbReference type="ARBA" id="ARBA00023136"/>
    </source>
</evidence>
<evidence type="ECO:0000256" key="5">
    <source>
        <dbReference type="ARBA" id="ARBA00022692"/>
    </source>
</evidence>
<feature type="transmembrane region" description="Helical" evidence="9">
    <location>
        <begin position="301"/>
        <end position="323"/>
    </location>
</feature>
<feature type="transmembrane region" description="Helical" evidence="9">
    <location>
        <begin position="76"/>
        <end position="93"/>
    </location>
</feature>
<proteinExistence type="inferred from homology"/>
<feature type="transmembrane region" description="Helical" evidence="9">
    <location>
        <begin position="335"/>
        <end position="357"/>
    </location>
</feature>
<feature type="transmembrane region" description="Helical" evidence="9">
    <location>
        <begin position="270"/>
        <end position="295"/>
    </location>
</feature>
<name>A0A644XL10_9ZZZZ</name>
<comment type="subcellular location">
    <subcellularLocation>
        <location evidence="1">Cell membrane</location>
        <topology evidence="1">Multi-pass membrane protein</topology>
    </subcellularLocation>
</comment>
<keyword evidence="2" id="KW-0813">Transport</keyword>
<evidence type="ECO:0000256" key="3">
    <source>
        <dbReference type="ARBA" id="ARBA00022449"/>
    </source>
</evidence>
<dbReference type="GO" id="GO:0005886">
    <property type="term" value="C:plasma membrane"/>
    <property type="evidence" value="ECO:0007669"/>
    <property type="project" value="UniProtKB-SubCell"/>
</dbReference>
<dbReference type="PANTHER" id="PTHR33451:SF5">
    <property type="entry name" value="NA+_H+ ANTIPORTER"/>
    <property type="match status" value="1"/>
</dbReference>